<sequence length="230" mass="24174">MLSFPALARMATCLATIGLGMIAVGCRPTHYALIQHERVAHSRLPAERQEAGLIAADTLPGTAQPAQASPAVVAVAPSANEGPANPMAYHPKAHHVRNPEAREPKRAAWLREWSVKSNPTVTEFAPRHEVPVPTAKRRVPGLAKASVVGGILSQGLVLFGTASGFVWVLAIMVPLASILLGVAGLAKLTRRRDEFRGKGWAMSGILLATGAIGLALMAAAALATSEVIWK</sequence>
<protein>
    <recommendedName>
        <fullName evidence="4">DUF4190 domain-containing protein</fullName>
    </recommendedName>
</protein>
<dbReference type="RefSeq" id="WP_152123961.1">
    <property type="nucleotide sequence ID" value="NZ_WELI01000003.1"/>
</dbReference>
<organism evidence="2 3">
    <name type="scientific">Rudanella paleaurantiibacter</name>
    <dbReference type="NCBI Taxonomy" id="2614655"/>
    <lineage>
        <taxon>Bacteria</taxon>
        <taxon>Pseudomonadati</taxon>
        <taxon>Bacteroidota</taxon>
        <taxon>Cytophagia</taxon>
        <taxon>Cytophagales</taxon>
        <taxon>Cytophagaceae</taxon>
        <taxon>Rudanella</taxon>
    </lineage>
</organism>
<feature type="transmembrane region" description="Helical" evidence="1">
    <location>
        <begin position="165"/>
        <end position="188"/>
    </location>
</feature>
<evidence type="ECO:0000313" key="3">
    <source>
        <dbReference type="Proteomes" id="UP000488299"/>
    </source>
</evidence>
<evidence type="ECO:0000256" key="1">
    <source>
        <dbReference type="SAM" id="Phobius"/>
    </source>
</evidence>
<keyword evidence="1" id="KW-0472">Membrane</keyword>
<dbReference type="AlphaFoldDB" id="A0A7J5U0B5"/>
<name>A0A7J5U0B5_9BACT</name>
<evidence type="ECO:0000313" key="2">
    <source>
        <dbReference type="EMBL" id="KAB7730971.1"/>
    </source>
</evidence>
<keyword evidence="1" id="KW-0812">Transmembrane</keyword>
<proteinExistence type="predicted"/>
<keyword evidence="1" id="KW-1133">Transmembrane helix</keyword>
<dbReference type="EMBL" id="WELI01000003">
    <property type="protein sequence ID" value="KAB7730971.1"/>
    <property type="molecule type" value="Genomic_DNA"/>
</dbReference>
<accession>A0A7J5U0B5</accession>
<dbReference type="Proteomes" id="UP000488299">
    <property type="component" value="Unassembled WGS sequence"/>
</dbReference>
<evidence type="ECO:0008006" key="4">
    <source>
        <dbReference type="Google" id="ProtNLM"/>
    </source>
</evidence>
<feature type="transmembrane region" description="Helical" evidence="1">
    <location>
        <begin position="200"/>
        <end position="223"/>
    </location>
</feature>
<comment type="caution">
    <text evidence="2">The sequence shown here is derived from an EMBL/GenBank/DDBJ whole genome shotgun (WGS) entry which is preliminary data.</text>
</comment>
<reference evidence="2 3" key="1">
    <citation type="submission" date="2019-10" db="EMBL/GenBank/DDBJ databases">
        <title>Rudanella paleaurantiibacter sp. nov., isolated from sludge.</title>
        <authorList>
            <person name="Xu S.Q."/>
        </authorList>
    </citation>
    <scope>NUCLEOTIDE SEQUENCE [LARGE SCALE GENOMIC DNA]</scope>
    <source>
        <strain evidence="2 3">HX-22-17</strain>
    </source>
</reference>
<gene>
    <name evidence="2" type="ORF">F5984_09060</name>
</gene>
<keyword evidence="3" id="KW-1185">Reference proteome</keyword>